<organism evidence="3 4">
    <name type="scientific">Phenylobacterium conjunctum</name>
    <dbReference type="NCBI Taxonomy" id="1298959"/>
    <lineage>
        <taxon>Bacteria</taxon>
        <taxon>Pseudomonadati</taxon>
        <taxon>Pseudomonadota</taxon>
        <taxon>Alphaproteobacteria</taxon>
        <taxon>Caulobacterales</taxon>
        <taxon>Caulobacteraceae</taxon>
        <taxon>Phenylobacterium</taxon>
    </lineage>
</organism>
<feature type="region of interest" description="Disordered" evidence="1">
    <location>
        <begin position="102"/>
        <end position="129"/>
    </location>
</feature>
<dbReference type="RefSeq" id="WP_377352074.1">
    <property type="nucleotide sequence ID" value="NZ_JBHTLQ010000002.1"/>
</dbReference>
<feature type="transmembrane region" description="Helical" evidence="2">
    <location>
        <begin position="12"/>
        <end position="33"/>
    </location>
</feature>
<evidence type="ECO:0000256" key="1">
    <source>
        <dbReference type="SAM" id="MobiDB-lite"/>
    </source>
</evidence>
<comment type="caution">
    <text evidence="3">The sequence shown here is derived from an EMBL/GenBank/DDBJ whole genome shotgun (WGS) entry which is preliminary data.</text>
</comment>
<dbReference type="Proteomes" id="UP001597216">
    <property type="component" value="Unassembled WGS sequence"/>
</dbReference>
<sequence>MRRSADSNSEAGGLWLVLAMLAVCLRILAPAGYMTTPDQPFALVICTGEGALKVKSDPSHQDHSAPQGHAPCAFAGLGVATAPPEPSAVLAHVPFVLPTAPAARPASMRPGQGLAAPPPPATGPPTLSV</sequence>
<dbReference type="Pfam" id="PF11162">
    <property type="entry name" value="DUF2946"/>
    <property type="match status" value="1"/>
</dbReference>
<keyword evidence="4" id="KW-1185">Reference proteome</keyword>
<evidence type="ECO:0000313" key="4">
    <source>
        <dbReference type="Proteomes" id="UP001597216"/>
    </source>
</evidence>
<proteinExistence type="predicted"/>
<gene>
    <name evidence="3" type="ORF">ACFQ27_01165</name>
</gene>
<keyword evidence="2" id="KW-0472">Membrane</keyword>
<dbReference type="EMBL" id="JBHTLQ010000002">
    <property type="protein sequence ID" value="MFD1189175.1"/>
    <property type="molecule type" value="Genomic_DNA"/>
</dbReference>
<evidence type="ECO:0000313" key="3">
    <source>
        <dbReference type="EMBL" id="MFD1189175.1"/>
    </source>
</evidence>
<keyword evidence="2" id="KW-1133">Transmembrane helix</keyword>
<protein>
    <submittedName>
        <fullName evidence="3">DUF2946 family protein</fullName>
    </submittedName>
</protein>
<dbReference type="InterPro" id="IPR021333">
    <property type="entry name" value="DUF2946"/>
</dbReference>
<accession>A0ABW3SY07</accession>
<evidence type="ECO:0000256" key="2">
    <source>
        <dbReference type="SAM" id="Phobius"/>
    </source>
</evidence>
<keyword evidence="2" id="KW-0812">Transmembrane</keyword>
<name>A0ABW3SY07_9CAUL</name>
<reference evidence="4" key="1">
    <citation type="journal article" date="2019" name="Int. J. Syst. Evol. Microbiol.">
        <title>The Global Catalogue of Microorganisms (GCM) 10K type strain sequencing project: providing services to taxonomists for standard genome sequencing and annotation.</title>
        <authorList>
            <consortium name="The Broad Institute Genomics Platform"/>
            <consortium name="The Broad Institute Genome Sequencing Center for Infectious Disease"/>
            <person name="Wu L."/>
            <person name="Ma J."/>
        </authorList>
    </citation>
    <scope>NUCLEOTIDE SEQUENCE [LARGE SCALE GENOMIC DNA]</scope>
    <source>
        <strain evidence="4">CCUG 55074</strain>
    </source>
</reference>